<gene>
    <name evidence="2" type="ORF">L7E55_14980</name>
</gene>
<dbReference type="InterPro" id="IPR033753">
    <property type="entry name" value="GCV_H/Fam206"/>
</dbReference>
<dbReference type="PANTHER" id="PTHR11715">
    <property type="entry name" value="GLYCINE CLEAVAGE SYSTEM H PROTEIN"/>
    <property type="match status" value="1"/>
</dbReference>
<dbReference type="AlphaFoldDB" id="A0A9X4H731"/>
<dbReference type="RefSeq" id="WP_277445132.1">
    <property type="nucleotide sequence ID" value="NZ_JAKOAV010000037.1"/>
</dbReference>
<dbReference type="GO" id="GO:0005960">
    <property type="term" value="C:glycine cleavage complex"/>
    <property type="evidence" value="ECO:0007669"/>
    <property type="project" value="InterPro"/>
</dbReference>
<dbReference type="InterPro" id="IPR011053">
    <property type="entry name" value="Single_hybrid_motif"/>
</dbReference>
<dbReference type="GO" id="GO:0019464">
    <property type="term" value="P:glycine decarboxylation via glycine cleavage system"/>
    <property type="evidence" value="ECO:0007669"/>
    <property type="project" value="InterPro"/>
</dbReference>
<dbReference type="SUPFAM" id="SSF51230">
    <property type="entry name" value="Single hybrid motif"/>
    <property type="match status" value="1"/>
</dbReference>
<dbReference type="InterPro" id="IPR002930">
    <property type="entry name" value="GCV_H"/>
</dbReference>
<dbReference type="Pfam" id="PF01597">
    <property type="entry name" value="GCV_H"/>
    <property type="match status" value="1"/>
</dbReference>
<evidence type="ECO:0000313" key="3">
    <source>
        <dbReference type="Proteomes" id="UP001154312"/>
    </source>
</evidence>
<dbReference type="EMBL" id="JAKOAV010000037">
    <property type="protein sequence ID" value="MDF9409638.1"/>
    <property type="molecule type" value="Genomic_DNA"/>
</dbReference>
<evidence type="ECO:0000256" key="1">
    <source>
        <dbReference type="ARBA" id="ARBA00022823"/>
    </source>
</evidence>
<sequence>MSQDMMESTHGEFVFKVKKGYLYHPNECWIKEDGGLLTVGITDFLQTTLGYLDSLELPEVGTEIEQGSKAGIIETVPNSVFKVAPKAITSLITPASGVIKELNSALEDTPELINSDPFGAGWLYKLAPVNWEEEKKTLMSAEEYFPVMEEKIEREIKK</sequence>
<proteinExistence type="predicted"/>
<accession>A0A9X4H731</accession>
<keyword evidence="1" id="KW-0450">Lipoyl</keyword>
<keyword evidence="3" id="KW-1185">Reference proteome</keyword>
<dbReference type="GO" id="GO:0009249">
    <property type="term" value="P:protein lipoylation"/>
    <property type="evidence" value="ECO:0007669"/>
    <property type="project" value="TreeGrafter"/>
</dbReference>
<dbReference type="Gene3D" id="2.40.50.100">
    <property type="match status" value="1"/>
</dbReference>
<protein>
    <submittedName>
        <fullName evidence="2">Glycine cleavage system protein H</fullName>
    </submittedName>
</protein>
<comment type="caution">
    <text evidence="2">The sequence shown here is derived from an EMBL/GenBank/DDBJ whole genome shotgun (WGS) entry which is preliminary data.</text>
</comment>
<dbReference type="PANTHER" id="PTHR11715:SF3">
    <property type="entry name" value="GLYCINE CLEAVAGE SYSTEM H PROTEIN-RELATED"/>
    <property type="match status" value="1"/>
</dbReference>
<name>A0A9X4H731_9FIRM</name>
<dbReference type="Proteomes" id="UP001154312">
    <property type="component" value="Unassembled WGS sequence"/>
</dbReference>
<organism evidence="2 3">
    <name type="scientific">Pelotomaculum isophthalicicum JI</name>
    <dbReference type="NCBI Taxonomy" id="947010"/>
    <lineage>
        <taxon>Bacteria</taxon>
        <taxon>Bacillati</taxon>
        <taxon>Bacillota</taxon>
        <taxon>Clostridia</taxon>
        <taxon>Eubacteriales</taxon>
        <taxon>Desulfotomaculaceae</taxon>
        <taxon>Pelotomaculum</taxon>
    </lineage>
</organism>
<reference evidence="2" key="1">
    <citation type="submission" date="2022-02" db="EMBL/GenBank/DDBJ databases">
        <authorList>
            <person name="Leng L."/>
        </authorList>
    </citation>
    <scope>NUCLEOTIDE SEQUENCE</scope>
    <source>
        <strain evidence="2">JI</strain>
    </source>
</reference>
<evidence type="ECO:0000313" key="2">
    <source>
        <dbReference type="EMBL" id="MDF9409638.1"/>
    </source>
</evidence>
<dbReference type="GO" id="GO:0005737">
    <property type="term" value="C:cytoplasm"/>
    <property type="evidence" value="ECO:0007669"/>
    <property type="project" value="TreeGrafter"/>
</dbReference>
<dbReference type="CDD" id="cd06848">
    <property type="entry name" value="GCS_H"/>
    <property type="match status" value="1"/>
</dbReference>